<feature type="domain" description="DNA-directed RNA polymerase RpoA/D/Rpb3-type" evidence="12">
    <location>
        <begin position="23"/>
        <end position="232"/>
    </location>
</feature>
<dbReference type="Gene3D" id="1.10.150.20">
    <property type="entry name" value="5' to 3' exonuclease, C-terminal subdomain"/>
    <property type="match status" value="1"/>
</dbReference>
<comment type="function">
    <text evidence="11">DNA-dependent RNA polymerase catalyzes the transcription of DNA into RNA using the four ribonucleoside triphosphates as substrates.</text>
</comment>
<dbReference type="InterPro" id="IPR011263">
    <property type="entry name" value="DNA-dir_RNA_pol_RpoA/D/Rpb3"/>
</dbReference>
<dbReference type="EC" id="2.7.7.6" evidence="2 11"/>
<evidence type="ECO:0000256" key="3">
    <source>
        <dbReference type="ARBA" id="ARBA00015972"/>
    </source>
</evidence>
<dbReference type="Proteomes" id="UP000502260">
    <property type="component" value="Chromosome"/>
</dbReference>
<dbReference type="GO" id="GO:0003899">
    <property type="term" value="F:DNA-directed RNA polymerase activity"/>
    <property type="evidence" value="ECO:0007669"/>
    <property type="project" value="UniProtKB-UniRule"/>
</dbReference>
<evidence type="ECO:0000256" key="1">
    <source>
        <dbReference type="ARBA" id="ARBA00007123"/>
    </source>
</evidence>
<dbReference type="CDD" id="cd06928">
    <property type="entry name" value="RNAP_alpha_NTD"/>
    <property type="match status" value="1"/>
</dbReference>
<organism evidence="13 14">
    <name type="scientific">Sulfurimicrobium lacus</name>
    <dbReference type="NCBI Taxonomy" id="2715678"/>
    <lineage>
        <taxon>Bacteria</taxon>
        <taxon>Pseudomonadati</taxon>
        <taxon>Pseudomonadota</taxon>
        <taxon>Betaproteobacteria</taxon>
        <taxon>Nitrosomonadales</taxon>
        <taxon>Sulfuricellaceae</taxon>
        <taxon>Sulfurimicrobium</taxon>
    </lineage>
</organism>
<evidence type="ECO:0000256" key="11">
    <source>
        <dbReference type="HAMAP-Rule" id="MF_00059"/>
    </source>
</evidence>
<evidence type="ECO:0000256" key="8">
    <source>
        <dbReference type="ARBA" id="ARBA00032524"/>
    </source>
</evidence>
<dbReference type="InterPro" id="IPR011262">
    <property type="entry name" value="DNA-dir_RNA_pol_insert"/>
</dbReference>
<dbReference type="GO" id="GO:0005737">
    <property type="term" value="C:cytoplasm"/>
    <property type="evidence" value="ECO:0007669"/>
    <property type="project" value="UniProtKB-ARBA"/>
</dbReference>
<dbReference type="Gene3D" id="2.170.120.12">
    <property type="entry name" value="DNA-directed RNA polymerase, insert domain"/>
    <property type="match status" value="1"/>
</dbReference>
<dbReference type="RefSeq" id="WP_173060078.1">
    <property type="nucleotide sequence ID" value="NZ_AP022853.1"/>
</dbReference>
<dbReference type="SUPFAM" id="SSF56553">
    <property type="entry name" value="Insert subdomain of RNA polymerase alpha subunit"/>
    <property type="match status" value="1"/>
</dbReference>
<dbReference type="SUPFAM" id="SSF47789">
    <property type="entry name" value="C-terminal domain of RNA polymerase alpha subunit"/>
    <property type="match status" value="1"/>
</dbReference>
<evidence type="ECO:0000313" key="14">
    <source>
        <dbReference type="Proteomes" id="UP000502260"/>
    </source>
</evidence>
<dbReference type="InterPro" id="IPR036643">
    <property type="entry name" value="RNApol_insert_sf"/>
</dbReference>
<evidence type="ECO:0000256" key="6">
    <source>
        <dbReference type="ARBA" id="ARBA00022695"/>
    </source>
</evidence>
<keyword evidence="7 11" id="KW-0804">Transcription</keyword>
<dbReference type="InterPro" id="IPR011773">
    <property type="entry name" value="DNA-dir_RpoA"/>
</dbReference>
<dbReference type="GO" id="GO:0003677">
    <property type="term" value="F:DNA binding"/>
    <property type="evidence" value="ECO:0007669"/>
    <property type="project" value="UniProtKB-UniRule"/>
</dbReference>
<dbReference type="HAMAP" id="MF_00059">
    <property type="entry name" value="RNApol_bact_RpoA"/>
    <property type="match status" value="1"/>
</dbReference>
<dbReference type="SUPFAM" id="SSF55257">
    <property type="entry name" value="RBP11-like subunits of RNA polymerase"/>
    <property type="match status" value="1"/>
</dbReference>
<dbReference type="InterPro" id="IPR036603">
    <property type="entry name" value="RBP11-like"/>
</dbReference>
<name>A0A6F8V972_9PROT</name>
<dbReference type="FunFam" id="2.170.120.12:FF:000001">
    <property type="entry name" value="DNA-directed RNA polymerase subunit alpha"/>
    <property type="match status" value="1"/>
</dbReference>
<evidence type="ECO:0000256" key="5">
    <source>
        <dbReference type="ARBA" id="ARBA00022679"/>
    </source>
</evidence>
<dbReference type="KEGG" id="slac:SKTS_05670"/>
<dbReference type="EMBL" id="AP022853">
    <property type="protein sequence ID" value="BCB25681.1"/>
    <property type="molecule type" value="Genomic_DNA"/>
</dbReference>
<gene>
    <name evidence="11 13" type="primary">rpoA</name>
    <name evidence="13" type="ORF">SKTS_05670</name>
</gene>
<dbReference type="Gene3D" id="3.30.1360.10">
    <property type="entry name" value="RNA polymerase, RBP11-like subunit"/>
    <property type="match status" value="1"/>
</dbReference>
<comment type="domain">
    <text evidence="11">The N-terminal domain is essential for RNAP assembly and basal transcription, whereas the C-terminal domain is involved in interaction with transcriptional regulators and with upstream promoter elements.</text>
</comment>
<evidence type="ECO:0000256" key="4">
    <source>
        <dbReference type="ARBA" id="ARBA00022478"/>
    </source>
</evidence>
<evidence type="ECO:0000256" key="2">
    <source>
        <dbReference type="ARBA" id="ARBA00012418"/>
    </source>
</evidence>
<dbReference type="SMART" id="SM00662">
    <property type="entry name" value="RPOLD"/>
    <property type="match status" value="1"/>
</dbReference>
<dbReference type="Pfam" id="PF01000">
    <property type="entry name" value="RNA_pol_A_bac"/>
    <property type="match status" value="1"/>
</dbReference>
<sequence length="327" mass="35826">MQSSTAEFLKPRIVDVQSQSPSKARVTMEPFERGYGHTLGNALRRILLSSMPGYAITQVQIDGVVHEYSSIEGVQEDVVDILLNLKGISLKLHNSTVTTLSLTKSGEGPVTAGDIETSHDVEIINPGHVIAHLTKGGKINMTLKIEQGRGYLPVAARRVADEERLVGAIMLDASFSPVRRVSYGVESARVEQRTDLDKLIVDIETNGVIDPEEAIRYAARILVDQLSVFAELKGTPTEVEAPRSPQVDPILLRPVDDLELTVRSANCLKAENIYYIGDLIQRSETELLKTPNLGRKSLNEIKDVLASKGLTLGMKLENWPPAGLEKS</sequence>
<keyword evidence="4 11" id="KW-0240">DNA-directed RNA polymerase</keyword>
<evidence type="ECO:0000256" key="7">
    <source>
        <dbReference type="ARBA" id="ARBA00023163"/>
    </source>
</evidence>
<comment type="subunit">
    <text evidence="11">Homodimer. The RNAP catalytic core consists of 2 alpha, 1 beta, 1 beta' and 1 omega subunit. When a sigma factor is associated with the core the holoenzyme is formed, which can initiate transcription.</text>
</comment>
<dbReference type="InterPro" id="IPR011260">
    <property type="entry name" value="RNAP_asu_C"/>
</dbReference>
<evidence type="ECO:0000256" key="9">
    <source>
        <dbReference type="ARBA" id="ARBA00033070"/>
    </source>
</evidence>
<feature type="region of interest" description="Alpha C-terminal domain (alpha-CTD)" evidence="11">
    <location>
        <begin position="247"/>
        <end position="327"/>
    </location>
</feature>
<evidence type="ECO:0000259" key="12">
    <source>
        <dbReference type="SMART" id="SM00662"/>
    </source>
</evidence>
<dbReference type="Pfam" id="PF03118">
    <property type="entry name" value="RNA_pol_A_CTD"/>
    <property type="match status" value="1"/>
</dbReference>
<protein>
    <recommendedName>
        <fullName evidence="3 11">DNA-directed RNA polymerase subunit alpha</fullName>
        <shortName evidence="11">RNAP subunit alpha</shortName>
        <ecNumber evidence="2 11">2.7.7.6</ecNumber>
    </recommendedName>
    <alternativeName>
        <fullName evidence="9 11">RNA polymerase subunit alpha</fullName>
    </alternativeName>
    <alternativeName>
        <fullName evidence="8 11">Transcriptase subunit alpha</fullName>
    </alternativeName>
</protein>
<dbReference type="NCBIfam" id="NF003513">
    <property type="entry name" value="PRK05182.1-2"/>
    <property type="match status" value="1"/>
</dbReference>
<dbReference type="GO" id="GO:0000428">
    <property type="term" value="C:DNA-directed RNA polymerase complex"/>
    <property type="evidence" value="ECO:0007669"/>
    <property type="project" value="UniProtKB-KW"/>
</dbReference>
<comment type="catalytic activity">
    <reaction evidence="10 11">
        <text>RNA(n) + a ribonucleoside 5'-triphosphate = RNA(n+1) + diphosphate</text>
        <dbReference type="Rhea" id="RHEA:21248"/>
        <dbReference type="Rhea" id="RHEA-COMP:14527"/>
        <dbReference type="Rhea" id="RHEA-COMP:17342"/>
        <dbReference type="ChEBI" id="CHEBI:33019"/>
        <dbReference type="ChEBI" id="CHEBI:61557"/>
        <dbReference type="ChEBI" id="CHEBI:140395"/>
        <dbReference type="EC" id="2.7.7.6"/>
    </reaction>
</comment>
<comment type="similarity">
    <text evidence="1 11">Belongs to the RNA polymerase alpha chain family.</text>
</comment>
<dbReference type="GO" id="GO:0006351">
    <property type="term" value="P:DNA-templated transcription"/>
    <property type="evidence" value="ECO:0007669"/>
    <property type="project" value="UniProtKB-UniRule"/>
</dbReference>
<proteinExistence type="inferred from homology"/>
<keyword evidence="5 11" id="KW-0808">Transferase</keyword>
<dbReference type="GO" id="GO:0046983">
    <property type="term" value="F:protein dimerization activity"/>
    <property type="evidence" value="ECO:0007669"/>
    <property type="project" value="InterPro"/>
</dbReference>
<feature type="region of interest" description="Alpha N-terminal domain (alpha-NTD)" evidence="11">
    <location>
        <begin position="1"/>
        <end position="233"/>
    </location>
</feature>
<dbReference type="Pfam" id="PF01193">
    <property type="entry name" value="RNA_pol_L"/>
    <property type="match status" value="1"/>
</dbReference>
<evidence type="ECO:0000313" key="13">
    <source>
        <dbReference type="EMBL" id="BCB25681.1"/>
    </source>
</evidence>
<accession>A0A6F8V972</accession>
<keyword evidence="6 11" id="KW-0548">Nucleotidyltransferase</keyword>
<reference evidence="14" key="1">
    <citation type="submission" date="2020-03" db="EMBL/GenBank/DDBJ databases">
        <title>Complete genome sequence of sulfur-oxidizing bacterium skT11.</title>
        <authorList>
            <person name="Kanda M."/>
            <person name="Kojima H."/>
            <person name="Fukui M."/>
        </authorList>
    </citation>
    <scope>NUCLEOTIDE SEQUENCE [LARGE SCALE GENOMIC DNA]</scope>
    <source>
        <strain evidence="14">skT11</strain>
    </source>
</reference>
<keyword evidence="14" id="KW-1185">Reference proteome</keyword>
<dbReference type="NCBIfam" id="NF003519">
    <property type="entry name" value="PRK05182.2-5"/>
    <property type="match status" value="1"/>
</dbReference>
<dbReference type="NCBIfam" id="TIGR02027">
    <property type="entry name" value="rpoA"/>
    <property type="match status" value="1"/>
</dbReference>
<evidence type="ECO:0000256" key="10">
    <source>
        <dbReference type="ARBA" id="ARBA00048552"/>
    </source>
</evidence>
<dbReference type="FunFam" id="1.10.150.20:FF:000001">
    <property type="entry name" value="DNA-directed RNA polymerase subunit alpha"/>
    <property type="match status" value="1"/>
</dbReference>
<dbReference type="AlphaFoldDB" id="A0A6F8V972"/>